<evidence type="ECO:0000313" key="2">
    <source>
        <dbReference type="EMBL" id="MFD0687857.1"/>
    </source>
</evidence>
<gene>
    <name evidence="2" type="ORF">ACFQZM_25405</name>
</gene>
<evidence type="ECO:0000313" key="3">
    <source>
        <dbReference type="Proteomes" id="UP001597063"/>
    </source>
</evidence>
<dbReference type="RefSeq" id="WP_131758067.1">
    <property type="nucleotide sequence ID" value="NZ_CAACUY010000043.1"/>
</dbReference>
<name>A0ABW2XN02_9ACTN</name>
<organism evidence="2 3">
    <name type="scientific">Actinomadura fibrosa</name>
    <dbReference type="NCBI Taxonomy" id="111802"/>
    <lineage>
        <taxon>Bacteria</taxon>
        <taxon>Bacillati</taxon>
        <taxon>Actinomycetota</taxon>
        <taxon>Actinomycetes</taxon>
        <taxon>Streptosporangiales</taxon>
        <taxon>Thermomonosporaceae</taxon>
        <taxon>Actinomadura</taxon>
    </lineage>
</organism>
<protein>
    <submittedName>
        <fullName evidence="2">Uncharacterized protein</fullName>
    </submittedName>
</protein>
<dbReference type="Proteomes" id="UP001597063">
    <property type="component" value="Unassembled WGS sequence"/>
</dbReference>
<sequence>MSGPLDAEQLALRAELLDLGGRWKERAERLDEDAENVESAELDRALAEAREHRNELTDRYRAWLPDVPLTRDPHTGTAVEWPMDPVDLDGWYWNYEAPVRRRPAALPRTWLTLTGAMRIADPVTYTPFMCQPGPGAPYVVPRILESPDVRAVISEVPVGRHTGWAIAYFGPRPGVRLENVWGTQQYDVYDERGDWKGWADNIPWPADWDFDLQPWLASGRLLWIAPGDPTLTLRQGPESCPYVGIKGPHDLAYIRKGTLAYH</sequence>
<evidence type="ECO:0000256" key="1">
    <source>
        <dbReference type="SAM" id="Coils"/>
    </source>
</evidence>
<feature type="coiled-coil region" evidence="1">
    <location>
        <begin position="30"/>
        <end position="59"/>
    </location>
</feature>
<accession>A0ABW2XN02</accession>
<keyword evidence="3" id="KW-1185">Reference proteome</keyword>
<keyword evidence="1" id="KW-0175">Coiled coil</keyword>
<dbReference type="EMBL" id="JBHTGP010000013">
    <property type="protein sequence ID" value="MFD0687857.1"/>
    <property type="molecule type" value="Genomic_DNA"/>
</dbReference>
<comment type="caution">
    <text evidence="2">The sequence shown here is derived from an EMBL/GenBank/DDBJ whole genome shotgun (WGS) entry which is preliminary data.</text>
</comment>
<reference evidence="3" key="1">
    <citation type="journal article" date="2019" name="Int. J. Syst. Evol. Microbiol.">
        <title>The Global Catalogue of Microorganisms (GCM) 10K type strain sequencing project: providing services to taxonomists for standard genome sequencing and annotation.</title>
        <authorList>
            <consortium name="The Broad Institute Genomics Platform"/>
            <consortium name="The Broad Institute Genome Sequencing Center for Infectious Disease"/>
            <person name="Wu L."/>
            <person name="Ma J."/>
        </authorList>
    </citation>
    <scope>NUCLEOTIDE SEQUENCE [LARGE SCALE GENOMIC DNA]</scope>
    <source>
        <strain evidence="3">JCM 9371</strain>
    </source>
</reference>
<proteinExistence type="predicted"/>